<reference evidence="3 4" key="1">
    <citation type="submission" date="2023-11" db="EMBL/GenBank/DDBJ databases">
        <title>Genome sequence of Microbacterium rhizosphaerae KACC 19337.</title>
        <authorList>
            <person name="Choi H."/>
            <person name="Kim S."/>
            <person name="Kim Y."/>
            <person name="Kwon S.-W."/>
            <person name="Heo J."/>
        </authorList>
    </citation>
    <scope>NUCLEOTIDE SEQUENCE [LARGE SCALE GENOMIC DNA]</scope>
    <source>
        <strain evidence="3 4">KACC 19337</strain>
    </source>
</reference>
<gene>
    <name evidence="3" type="ORF">SM116_05470</name>
</gene>
<feature type="region of interest" description="Disordered" evidence="1">
    <location>
        <begin position="103"/>
        <end position="131"/>
    </location>
</feature>
<feature type="compositionally biased region" description="Low complexity" evidence="1">
    <location>
        <begin position="115"/>
        <end position="131"/>
    </location>
</feature>
<organism evidence="3 4">
    <name type="scientific">Microbacterium rhizosphaerae</name>
    <dbReference type="NCBI Taxonomy" id="1678237"/>
    <lineage>
        <taxon>Bacteria</taxon>
        <taxon>Bacillati</taxon>
        <taxon>Actinomycetota</taxon>
        <taxon>Actinomycetes</taxon>
        <taxon>Micrococcales</taxon>
        <taxon>Microbacteriaceae</taxon>
        <taxon>Microbacterium</taxon>
    </lineage>
</organism>
<evidence type="ECO:0000313" key="3">
    <source>
        <dbReference type="EMBL" id="WPR90742.1"/>
    </source>
</evidence>
<sequence length="231" mass="23769">MPSFTTATRIAVVAAVVAAVAIPTAVSAAHASDTASTAVKPVEVATAINDQLVLGKAEVALEPVRPDYDQLQLGKTHVMKTAAFSDDAPTIVGVPYVPPPPAPPAPAPAPKPKPKVVAKPAPKPRVAAPAPVSVPAGDVRAIGQQLAAQRGWGADQFACLNALWNRESGWRVTASNSSGAYGIPQALPGSKMGAGWQSDPVVQITWGLNYIAGRYGTPCGAWAHSQSTGWY</sequence>
<keyword evidence="2" id="KW-0732">Signal</keyword>
<evidence type="ECO:0000256" key="1">
    <source>
        <dbReference type="SAM" id="MobiDB-lite"/>
    </source>
</evidence>
<evidence type="ECO:0000256" key="2">
    <source>
        <dbReference type="SAM" id="SignalP"/>
    </source>
</evidence>
<proteinExistence type="predicted"/>
<dbReference type="EMBL" id="CP139368">
    <property type="protein sequence ID" value="WPR90742.1"/>
    <property type="molecule type" value="Genomic_DNA"/>
</dbReference>
<feature type="signal peptide" evidence="2">
    <location>
        <begin position="1"/>
        <end position="28"/>
    </location>
</feature>
<evidence type="ECO:0000313" key="4">
    <source>
        <dbReference type="Proteomes" id="UP001323798"/>
    </source>
</evidence>
<accession>A0ABZ0SU14</accession>
<name>A0ABZ0SU14_9MICO</name>
<dbReference type="Proteomes" id="UP001323798">
    <property type="component" value="Chromosome"/>
</dbReference>
<keyword evidence="4" id="KW-1185">Reference proteome</keyword>
<protein>
    <submittedName>
        <fullName evidence="3">Lytic transglycosylase domain-containing protein</fullName>
    </submittedName>
</protein>
<dbReference type="SUPFAM" id="SSF53955">
    <property type="entry name" value="Lysozyme-like"/>
    <property type="match status" value="1"/>
</dbReference>
<dbReference type="InterPro" id="IPR023346">
    <property type="entry name" value="Lysozyme-like_dom_sf"/>
</dbReference>
<dbReference type="RefSeq" id="WP_320943446.1">
    <property type="nucleotide sequence ID" value="NZ_BAABEU010000011.1"/>
</dbReference>
<feature type="chain" id="PRO_5045230522" evidence="2">
    <location>
        <begin position="29"/>
        <end position="231"/>
    </location>
</feature>